<keyword evidence="5" id="KW-0067">ATP-binding</keyword>
<proteinExistence type="inferred from homology"/>
<dbReference type="PANTHER" id="PTHR10196">
    <property type="entry name" value="SUGAR KINASE"/>
    <property type="match status" value="1"/>
</dbReference>
<evidence type="ECO:0000256" key="1">
    <source>
        <dbReference type="ARBA" id="ARBA00009156"/>
    </source>
</evidence>
<dbReference type="InterPro" id="IPR018484">
    <property type="entry name" value="FGGY_N"/>
</dbReference>
<dbReference type="Pfam" id="PF02782">
    <property type="entry name" value="FGGY_C"/>
    <property type="match status" value="1"/>
</dbReference>
<keyword evidence="2" id="KW-0808">Transferase</keyword>
<accession>A0ABX7Y2M6</accession>
<dbReference type="Gene3D" id="3.30.420.40">
    <property type="match status" value="2"/>
</dbReference>
<keyword evidence="11" id="KW-1185">Reference proteome</keyword>
<dbReference type="EMBL" id="CP072384">
    <property type="protein sequence ID" value="QUC07337.1"/>
    <property type="molecule type" value="Genomic_DNA"/>
</dbReference>
<dbReference type="RefSeq" id="WP_212321733.1">
    <property type="nucleotide sequence ID" value="NZ_AP024463.1"/>
</dbReference>
<dbReference type="InterPro" id="IPR018485">
    <property type="entry name" value="FGGY_C"/>
</dbReference>
<comment type="similarity">
    <text evidence="1">Belongs to the FGGY kinase family.</text>
</comment>
<gene>
    <name evidence="10" type="ORF">J5A65_10365</name>
</gene>
<keyword evidence="7" id="KW-0684">Rhamnose metabolism</keyword>
<dbReference type="Proteomes" id="UP000678513">
    <property type="component" value="Chromosome"/>
</dbReference>
<protein>
    <submittedName>
        <fullName evidence="10">Rhamnulokinase</fullName>
    </submittedName>
</protein>
<feature type="domain" description="Carbohydrate kinase FGGY C-terminal" evidence="9">
    <location>
        <begin position="252"/>
        <end position="439"/>
    </location>
</feature>
<keyword evidence="6" id="KW-1015">Disulfide bond</keyword>
<evidence type="ECO:0000256" key="7">
    <source>
        <dbReference type="ARBA" id="ARBA00023308"/>
    </source>
</evidence>
<dbReference type="CDD" id="cd07771">
    <property type="entry name" value="ASKHA_NBD_FGGY_RhaB-like"/>
    <property type="match status" value="1"/>
</dbReference>
<dbReference type="InterPro" id="IPR013449">
    <property type="entry name" value="Rhamnulokinase"/>
</dbReference>
<evidence type="ECO:0000313" key="10">
    <source>
        <dbReference type="EMBL" id="QUC07337.1"/>
    </source>
</evidence>
<keyword evidence="3" id="KW-0547">Nucleotide-binding</keyword>
<organism evidence="10 11">
    <name type="scientific">Arachnia rubra</name>
    <dbReference type="NCBI Taxonomy" id="1547448"/>
    <lineage>
        <taxon>Bacteria</taxon>
        <taxon>Bacillati</taxon>
        <taxon>Actinomycetota</taxon>
        <taxon>Actinomycetes</taxon>
        <taxon>Propionibacteriales</taxon>
        <taxon>Propionibacteriaceae</taxon>
        <taxon>Arachnia</taxon>
    </lineage>
</organism>
<name>A0ABX7Y2M6_9ACTN</name>
<evidence type="ECO:0000256" key="5">
    <source>
        <dbReference type="ARBA" id="ARBA00022840"/>
    </source>
</evidence>
<evidence type="ECO:0000256" key="2">
    <source>
        <dbReference type="ARBA" id="ARBA00022679"/>
    </source>
</evidence>
<dbReference type="Pfam" id="PF00370">
    <property type="entry name" value="FGGY_N"/>
    <property type="match status" value="1"/>
</dbReference>
<evidence type="ECO:0000313" key="11">
    <source>
        <dbReference type="Proteomes" id="UP000678513"/>
    </source>
</evidence>
<sequence>MTSTALAVDLGSSSGRVIAGVLADGRITETEVHRFPHTATMRDGYLSWDLDLIYREMVQGLRLAVAQFPDAASVSVDTWGVDWVPLDAGGDPLTPGRCYRDERTSRTLGGFQARLSDERAWELTGIAPATINSANQLFAYLTEEPALAARTHQILFLPDWFTYLLTGVTGWSRSIASTSGLCAPGANAWASEVFEALGIPRAWVGELTPEHGVAGACTVPGLEQLTVVRAGAHDSACAVEALQRDEGATCFLSAGSWSVLGVLRDSPLLGGQARSLGLTNEACADHGVRPLFNITGLWILQESQRDWKAAGQVHDIAELVECACQADSLGVVIDPDDPQYAQPGSMVERVTRALQTAGALGEISQGQLVRALCESFAERYARGVRDLAALTGQQPTQLNLVGGGSRNVLLCDLTARCLGIPVLAGPAEASTLGSLLVQFEVMGALEPNQRNEVIAATAETRIHRP</sequence>
<dbReference type="InterPro" id="IPR043129">
    <property type="entry name" value="ATPase_NBD"/>
</dbReference>
<dbReference type="SUPFAM" id="SSF53067">
    <property type="entry name" value="Actin-like ATPase domain"/>
    <property type="match status" value="2"/>
</dbReference>
<keyword evidence="4" id="KW-0418">Kinase</keyword>
<evidence type="ECO:0000259" key="9">
    <source>
        <dbReference type="Pfam" id="PF02782"/>
    </source>
</evidence>
<evidence type="ECO:0000256" key="6">
    <source>
        <dbReference type="ARBA" id="ARBA00023157"/>
    </source>
</evidence>
<reference evidence="10 11" key="1">
    <citation type="submission" date="2021-03" db="EMBL/GenBank/DDBJ databases">
        <title>Human Oral Microbial Genomes.</title>
        <authorList>
            <person name="Johnston C.D."/>
            <person name="Chen T."/>
            <person name="Dewhirst F.E."/>
        </authorList>
    </citation>
    <scope>NUCLEOTIDE SEQUENCE [LARGE SCALE GENOMIC DNA]</scope>
    <source>
        <strain evidence="10 11">DSMZ 100122</strain>
    </source>
</reference>
<evidence type="ECO:0000259" key="8">
    <source>
        <dbReference type="Pfam" id="PF00370"/>
    </source>
</evidence>
<evidence type="ECO:0000256" key="4">
    <source>
        <dbReference type="ARBA" id="ARBA00022777"/>
    </source>
</evidence>
<evidence type="ECO:0000256" key="3">
    <source>
        <dbReference type="ARBA" id="ARBA00022741"/>
    </source>
</evidence>
<dbReference type="PANTHER" id="PTHR10196:SF93">
    <property type="entry name" value="L-RHAMNULOKINASE"/>
    <property type="match status" value="1"/>
</dbReference>
<feature type="domain" description="Carbohydrate kinase FGGY N-terminal" evidence="8">
    <location>
        <begin position="5"/>
        <end position="238"/>
    </location>
</feature>